<protein>
    <submittedName>
        <fullName evidence="2">Uncharacterized protein</fullName>
    </submittedName>
</protein>
<dbReference type="AlphaFoldDB" id="A0A5E4MHP0"/>
<feature type="region of interest" description="Disordered" evidence="1">
    <location>
        <begin position="1"/>
        <end position="40"/>
    </location>
</feature>
<evidence type="ECO:0000313" key="3">
    <source>
        <dbReference type="Proteomes" id="UP000325440"/>
    </source>
</evidence>
<evidence type="ECO:0000256" key="1">
    <source>
        <dbReference type="SAM" id="MobiDB-lite"/>
    </source>
</evidence>
<evidence type="ECO:0000313" key="2">
    <source>
        <dbReference type="EMBL" id="VVC30888.1"/>
    </source>
</evidence>
<dbReference type="OrthoDB" id="6597572at2759"/>
<dbReference type="EMBL" id="CABPRJ010000547">
    <property type="protein sequence ID" value="VVC30888.1"/>
    <property type="molecule type" value="Genomic_DNA"/>
</dbReference>
<dbReference type="Proteomes" id="UP000325440">
    <property type="component" value="Unassembled WGS sequence"/>
</dbReference>
<feature type="compositionally biased region" description="Polar residues" evidence="1">
    <location>
        <begin position="1"/>
        <end position="23"/>
    </location>
</feature>
<accession>A0A5E4MHP0</accession>
<reference evidence="2 3" key="1">
    <citation type="submission" date="2019-08" db="EMBL/GenBank/DDBJ databases">
        <authorList>
            <person name="Alioto T."/>
            <person name="Alioto T."/>
            <person name="Gomez Garrido J."/>
        </authorList>
    </citation>
    <scope>NUCLEOTIDE SEQUENCE [LARGE SCALE GENOMIC DNA]</scope>
</reference>
<gene>
    <name evidence="2" type="ORF">CINCED_3A025731</name>
</gene>
<keyword evidence="3" id="KW-1185">Reference proteome</keyword>
<name>A0A5E4MHP0_9HEMI</name>
<proteinExistence type="predicted"/>
<organism evidence="2 3">
    <name type="scientific">Cinara cedri</name>
    <dbReference type="NCBI Taxonomy" id="506608"/>
    <lineage>
        <taxon>Eukaryota</taxon>
        <taxon>Metazoa</taxon>
        <taxon>Ecdysozoa</taxon>
        <taxon>Arthropoda</taxon>
        <taxon>Hexapoda</taxon>
        <taxon>Insecta</taxon>
        <taxon>Pterygota</taxon>
        <taxon>Neoptera</taxon>
        <taxon>Paraneoptera</taxon>
        <taxon>Hemiptera</taxon>
        <taxon>Sternorrhyncha</taxon>
        <taxon>Aphidomorpha</taxon>
        <taxon>Aphidoidea</taxon>
        <taxon>Aphididae</taxon>
        <taxon>Lachninae</taxon>
        <taxon>Cinara</taxon>
    </lineage>
</organism>
<sequence length="105" mass="11858">MSNNATYSPGTFKIRSSQNSVTNAKGKKSKHSFGIQPKTSKRKIDNNIKEKLFQSKLNAYKAKQNELLTNFAELSQLYYKCVKLSKTVCPPKSKYVGDIETAVNY</sequence>